<evidence type="ECO:0000313" key="3">
    <source>
        <dbReference type="Proteomes" id="UP000663935"/>
    </source>
</evidence>
<proteinExistence type="predicted"/>
<keyword evidence="3" id="KW-1185">Reference proteome</keyword>
<feature type="transmembrane region" description="Helical" evidence="1">
    <location>
        <begin position="12"/>
        <end position="32"/>
    </location>
</feature>
<gene>
    <name evidence="2" type="ORF">JL193_07225</name>
</gene>
<name>A0ABX7T0H6_9FLAO</name>
<evidence type="ECO:0008006" key="4">
    <source>
        <dbReference type="Google" id="ProtNLM"/>
    </source>
</evidence>
<sequence>MELLTKIFSEGVILSALGGLAYPLLTLLERIQQENAKKINLKDLSFYVSIGIYVFLASVVGYIYFNGKVDFGVNDRLLAVHVGITSPLLIRSLASAFPKQKLLNN</sequence>
<dbReference type="Proteomes" id="UP000663935">
    <property type="component" value="Chromosome"/>
</dbReference>
<evidence type="ECO:0000256" key="1">
    <source>
        <dbReference type="SAM" id="Phobius"/>
    </source>
</evidence>
<dbReference type="EMBL" id="CP071795">
    <property type="protein sequence ID" value="QTD39033.1"/>
    <property type="molecule type" value="Genomic_DNA"/>
</dbReference>
<accession>A0ABX7T0H6</accession>
<keyword evidence="1" id="KW-0472">Membrane</keyword>
<reference evidence="2 3" key="1">
    <citation type="submission" date="2021-03" db="EMBL/GenBank/DDBJ databases">
        <title>Complete genome of Polaribacter_sp.G4M1.</title>
        <authorList>
            <person name="Jeong S.W."/>
            <person name="Bae J.W."/>
        </authorList>
    </citation>
    <scope>NUCLEOTIDE SEQUENCE [LARGE SCALE GENOMIC DNA]</scope>
    <source>
        <strain evidence="2 3">G4M1</strain>
    </source>
</reference>
<organism evidence="2 3">
    <name type="scientific">Polaribacter batillariae</name>
    <dbReference type="NCBI Taxonomy" id="2808900"/>
    <lineage>
        <taxon>Bacteria</taxon>
        <taxon>Pseudomonadati</taxon>
        <taxon>Bacteroidota</taxon>
        <taxon>Flavobacteriia</taxon>
        <taxon>Flavobacteriales</taxon>
        <taxon>Flavobacteriaceae</taxon>
    </lineage>
</organism>
<keyword evidence="1" id="KW-1133">Transmembrane helix</keyword>
<dbReference type="RefSeq" id="WP_207973144.1">
    <property type="nucleotide sequence ID" value="NZ_CP071795.1"/>
</dbReference>
<protein>
    <recommendedName>
        <fullName evidence="4">PQ loop repeat-containing protein</fullName>
    </recommendedName>
</protein>
<keyword evidence="1" id="KW-0812">Transmembrane</keyword>
<feature type="transmembrane region" description="Helical" evidence="1">
    <location>
        <begin position="44"/>
        <end position="65"/>
    </location>
</feature>
<evidence type="ECO:0000313" key="2">
    <source>
        <dbReference type="EMBL" id="QTD39033.1"/>
    </source>
</evidence>